<dbReference type="RefSeq" id="WP_386144382.1">
    <property type="nucleotide sequence ID" value="NZ_BAAAXD010000021.1"/>
</dbReference>
<organism evidence="1 2">
    <name type="scientific">Streptomyces yanii</name>
    <dbReference type="NCBI Taxonomy" id="78510"/>
    <lineage>
        <taxon>Bacteria</taxon>
        <taxon>Bacillati</taxon>
        <taxon>Actinomycetota</taxon>
        <taxon>Actinomycetes</taxon>
        <taxon>Kitasatosporales</taxon>
        <taxon>Streptomycetaceae</taxon>
        <taxon>Streptomyces</taxon>
    </lineage>
</organism>
<protein>
    <submittedName>
        <fullName evidence="1">Uncharacterized protein</fullName>
    </submittedName>
</protein>
<proteinExistence type="predicted"/>
<dbReference type="Proteomes" id="UP001589710">
    <property type="component" value="Unassembled WGS sequence"/>
</dbReference>
<evidence type="ECO:0000313" key="2">
    <source>
        <dbReference type="Proteomes" id="UP001589710"/>
    </source>
</evidence>
<dbReference type="SUPFAM" id="SSF53649">
    <property type="entry name" value="Alkaline phosphatase-like"/>
    <property type="match status" value="1"/>
</dbReference>
<gene>
    <name evidence="1" type="ORF">ACFFTL_25460</name>
</gene>
<keyword evidence="2" id="KW-1185">Reference proteome</keyword>
<dbReference type="InterPro" id="IPR017850">
    <property type="entry name" value="Alkaline_phosphatase_core_sf"/>
</dbReference>
<comment type="caution">
    <text evidence="1">The sequence shown here is derived from an EMBL/GenBank/DDBJ whole genome shotgun (WGS) entry which is preliminary data.</text>
</comment>
<name>A0ABV5RCE1_9ACTN</name>
<dbReference type="EMBL" id="JBHMCG010000108">
    <property type="protein sequence ID" value="MFB9575540.1"/>
    <property type="molecule type" value="Genomic_DNA"/>
</dbReference>
<evidence type="ECO:0000313" key="1">
    <source>
        <dbReference type="EMBL" id="MFB9575540.1"/>
    </source>
</evidence>
<accession>A0ABV5RCE1</accession>
<sequence>MPAVAALCASLPGVADVLDGAGKAAHGIDHSRSGELVLLAELDAWFTYYWLDDARAVRGSHGLLPAEPADAPVLVCSDPSLAREPRVGGTTSPLNQLALQHLMGVRG</sequence>
<reference evidence="1 2" key="1">
    <citation type="submission" date="2024-09" db="EMBL/GenBank/DDBJ databases">
        <authorList>
            <person name="Sun Q."/>
            <person name="Mori K."/>
        </authorList>
    </citation>
    <scope>NUCLEOTIDE SEQUENCE [LARGE SCALE GENOMIC DNA]</scope>
    <source>
        <strain evidence="1 2">JCM 3331</strain>
    </source>
</reference>